<gene>
    <name evidence="2" type="ORF">FD09_GL003075</name>
</gene>
<keyword evidence="1" id="KW-0812">Transmembrane</keyword>
<dbReference type="AlphaFoldDB" id="A0A0R1MV85"/>
<name>A0A0R1MV85_9LACO</name>
<reference evidence="2 3" key="1">
    <citation type="journal article" date="2015" name="Genome Announc.">
        <title>Expanding the biotechnology potential of lactobacilli through comparative genomics of 213 strains and associated genera.</title>
        <authorList>
            <person name="Sun Z."/>
            <person name="Harris H.M."/>
            <person name="McCann A."/>
            <person name="Guo C."/>
            <person name="Argimon S."/>
            <person name="Zhang W."/>
            <person name="Yang X."/>
            <person name="Jeffery I.B."/>
            <person name="Cooney J.C."/>
            <person name="Kagawa T.F."/>
            <person name="Liu W."/>
            <person name="Song Y."/>
            <person name="Salvetti E."/>
            <person name="Wrobel A."/>
            <person name="Rasinkangas P."/>
            <person name="Parkhill J."/>
            <person name="Rea M.C."/>
            <person name="O'Sullivan O."/>
            <person name="Ritari J."/>
            <person name="Douillard F.P."/>
            <person name="Paul Ross R."/>
            <person name="Yang R."/>
            <person name="Briner A.E."/>
            <person name="Felis G.E."/>
            <person name="de Vos W.M."/>
            <person name="Barrangou R."/>
            <person name="Klaenhammer T.R."/>
            <person name="Caufield P.W."/>
            <person name="Cui Y."/>
            <person name="Zhang H."/>
            <person name="O'Toole P.W."/>
        </authorList>
    </citation>
    <scope>NUCLEOTIDE SEQUENCE [LARGE SCALE GENOMIC DNA]</scope>
    <source>
        <strain evidence="2 3">DSM 12744</strain>
    </source>
</reference>
<accession>A0A0R1MV85</accession>
<dbReference type="EMBL" id="AZEC01000009">
    <property type="protein sequence ID" value="KRL12205.1"/>
    <property type="molecule type" value="Genomic_DNA"/>
</dbReference>
<dbReference type="STRING" id="1423792.FD09_GL003075"/>
<dbReference type="RefSeq" id="WP_057820961.1">
    <property type="nucleotide sequence ID" value="NZ_AZEC01000009.1"/>
</dbReference>
<organism evidence="2 3">
    <name type="scientific">Schleiferilactobacillus perolens DSM 12744</name>
    <dbReference type="NCBI Taxonomy" id="1423792"/>
    <lineage>
        <taxon>Bacteria</taxon>
        <taxon>Bacillati</taxon>
        <taxon>Bacillota</taxon>
        <taxon>Bacilli</taxon>
        <taxon>Lactobacillales</taxon>
        <taxon>Lactobacillaceae</taxon>
        <taxon>Schleiferilactobacillus</taxon>
    </lineage>
</organism>
<evidence type="ECO:0000256" key="1">
    <source>
        <dbReference type="SAM" id="Phobius"/>
    </source>
</evidence>
<comment type="caution">
    <text evidence="2">The sequence shown here is derived from an EMBL/GenBank/DDBJ whole genome shotgun (WGS) entry which is preliminary data.</text>
</comment>
<evidence type="ECO:0000313" key="3">
    <source>
        <dbReference type="Proteomes" id="UP000051330"/>
    </source>
</evidence>
<proteinExistence type="predicted"/>
<keyword evidence="3" id="KW-1185">Reference proteome</keyword>
<dbReference type="Proteomes" id="UP000051330">
    <property type="component" value="Unassembled WGS sequence"/>
</dbReference>
<evidence type="ECO:0000313" key="2">
    <source>
        <dbReference type="EMBL" id="KRL12205.1"/>
    </source>
</evidence>
<sequence>MNRKKDPDPPPATAQTWLTTCVIGGVLIGLLLGLALHDWAMGMLIGATVGSGGGLALADAAKQRKQI</sequence>
<keyword evidence="1" id="KW-0472">Membrane</keyword>
<feature type="transmembrane region" description="Helical" evidence="1">
    <location>
        <begin position="12"/>
        <end position="33"/>
    </location>
</feature>
<dbReference type="PATRIC" id="fig|1423792.3.peg.3166"/>
<feature type="transmembrane region" description="Helical" evidence="1">
    <location>
        <begin position="39"/>
        <end position="58"/>
    </location>
</feature>
<keyword evidence="1" id="KW-1133">Transmembrane helix</keyword>
<protein>
    <submittedName>
        <fullName evidence="2">Uncharacterized protein</fullName>
    </submittedName>
</protein>